<protein>
    <recommendedName>
        <fullName evidence="3">DUF4440 domain-containing protein</fullName>
    </recommendedName>
</protein>
<dbReference type="AlphaFoldDB" id="A0A1B7LVK2"/>
<comment type="caution">
    <text evidence="1">The sequence shown here is derived from an EMBL/GenBank/DDBJ whole genome shotgun (WGS) entry which is preliminary data.</text>
</comment>
<evidence type="ECO:0008006" key="3">
    <source>
        <dbReference type="Google" id="ProtNLM"/>
    </source>
</evidence>
<dbReference type="Gene3D" id="3.10.450.50">
    <property type="match status" value="1"/>
</dbReference>
<dbReference type="SUPFAM" id="SSF54427">
    <property type="entry name" value="NTF2-like"/>
    <property type="match status" value="1"/>
</dbReference>
<gene>
    <name evidence="1" type="ORF">A6F49_00535</name>
</gene>
<evidence type="ECO:0000313" key="2">
    <source>
        <dbReference type="Proteomes" id="UP000078292"/>
    </source>
</evidence>
<organism evidence="1 2">
    <name type="scientific">Enteractinococcus helveticum</name>
    <dbReference type="NCBI Taxonomy" id="1837282"/>
    <lineage>
        <taxon>Bacteria</taxon>
        <taxon>Bacillati</taxon>
        <taxon>Actinomycetota</taxon>
        <taxon>Actinomycetes</taxon>
        <taxon>Micrococcales</taxon>
        <taxon>Micrococcaceae</taxon>
    </lineage>
</organism>
<reference evidence="1 2" key="1">
    <citation type="submission" date="2016-04" db="EMBL/GenBank/DDBJ databases">
        <title>First whole genome shotgun sequence of the bacterium Enteractinococcus sp. strain UASWS1574.</title>
        <authorList>
            <person name="Crovadore J."/>
            <person name="Chablais R."/>
            <person name="Lefort F."/>
        </authorList>
    </citation>
    <scope>NUCLEOTIDE SEQUENCE [LARGE SCALE GENOMIC DNA]</scope>
    <source>
        <strain evidence="1 2">UASWS1574</strain>
    </source>
</reference>
<dbReference type="RefSeq" id="WP_043055356.1">
    <property type="nucleotide sequence ID" value="NZ_LXEY01000103.1"/>
</dbReference>
<dbReference type="InterPro" id="IPR032710">
    <property type="entry name" value="NTF2-like_dom_sf"/>
</dbReference>
<keyword evidence="2" id="KW-1185">Reference proteome</keyword>
<dbReference type="Proteomes" id="UP000078292">
    <property type="component" value="Unassembled WGS sequence"/>
</dbReference>
<dbReference type="EMBL" id="LXEY01000103">
    <property type="protein sequence ID" value="OAV53911.1"/>
    <property type="molecule type" value="Genomic_DNA"/>
</dbReference>
<sequence>MNYLHRLMVSHHDHLADWLSEGKPGSFQAFLDAHDPDFSLVTVHGELLDLAALRSGLSRGGGSRPGLRIRISDMTHLIPGVCQFLEQHEVDNRVVDTRVVTAVVRDGRVLGLQETARPVAED</sequence>
<accession>A0A1B7LVK2</accession>
<name>A0A1B7LVK2_9MICC</name>
<proteinExistence type="predicted"/>
<evidence type="ECO:0000313" key="1">
    <source>
        <dbReference type="EMBL" id="OAV53911.1"/>
    </source>
</evidence>